<dbReference type="HOGENOM" id="CLU_1452802_0_0_5"/>
<sequence>MSNQHLLILWDANSEFPNGPDLYEDLTRATIPYLMEHCGDPSITGGWLHPNGAAAHMARMLDDFTEFLKATMAPADVQVIVCSPADGLVLAMDTKEPITFFPFHPMAIEHIESLLIRGAHLQTHDRLTKEMEDCLAILHKCDGVKSVPGINDLRQATADFFDRTRFRWGQHFTEAASPEAPGKAVA</sequence>
<evidence type="ECO:0000313" key="1">
    <source>
        <dbReference type="EMBL" id="CDL00268.1"/>
    </source>
</evidence>
<proteinExistence type="predicted"/>
<evidence type="ECO:0000313" key="2">
    <source>
        <dbReference type="Proteomes" id="UP000018922"/>
    </source>
</evidence>
<protein>
    <submittedName>
        <fullName evidence="1">Predicted aminoglycoside phosphotransferase</fullName>
    </submittedName>
</protein>
<gene>
    <name evidence="1" type="ordered locus">MGMSRv2__3053</name>
</gene>
<dbReference type="Proteomes" id="UP000018922">
    <property type="component" value="Chromosome I"/>
</dbReference>
<dbReference type="AlphaFoldDB" id="V6F723"/>
<accession>V6F723</accession>
<reference evidence="1 2" key="1">
    <citation type="journal article" date="2014" name="Genome Announc.">
        <title>Complete genome sequence of Magnetospirillum gryphiswaldense MSR-1.</title>
        <authorList>
            <person name="Wang X."/>
            <person name="Wang Q."/>
            <person name="Zhang W."/>
            <person name="Wang Y."/>
            <person name="Li L."/>
            <person name="Wen T."/>
            <person name="Zhang T."/>
            <person name="Zhang Y."/>
            <person name="Xu J."/>
            <person name="Hu J."/>
            <person name="Li S."/>
            <person name="Liu L."/>
            <person name="Liu J."/>
            <person name="Jiang W."/>
            <person name="Tian J."/>
            <person name="Li Y."/>
            <person name="Schuler D."/>
            <person name="Wang L."/>
            <person name="Li J."/>
        </authorList>
    </citation>
    <scope>NUCLEOTIDE SEQUENCE [LARGE SCALE GENOMIC DNA]</scope>
    <source>
        <strain evidence="2">DSM 6361 / JCM 21280 / NBRC 15271 / MSR-1</strain>
    </source>
</reference>
<keyword evidence="2" id="KW-1185">Reference proteome</keyword>
<organism evidence="1 2">
    <name type="scientific">Magnetospirillum gryphiswaldense (strain DSM 6361 / JCM 21280 / NBRC 15271 / MSR-1)</name>
    <dbReference type="NCBI Taxonomy" id="431944"/>
    <lineage>
        <taxon>Bacteria</taxon>
        <taxon>Pseudomonadati</taxon>
        <taxon>Pseudomonadota</taxon>
        <taxon>Alphaproteobacteria</taxon>
        <taxon>Rhodospirillales</taxon>
        <taxon>Rhodospirillaceae</taxon>
        <taxon>Magnetospirillum</taxon>
    </lineage>
</organism>
<dbReference type="STRING" id="1430440.MGMSRv2__3053"/>
<dbReference type="KEGG" id="mgy:MGMSRv2__3053"/>
<name>V6F723_MAGGM</name>
<dbReference type="EMBL" id="HG794546">
    <property type="protein sequence ID" value="CDL00268.1"/>
    <property type="molecule type" value="Genomic_DNA"/>
</dbReference>